<accession>A0A3G3IPA1</accession>
<dbReference type="Proteomes" id="UP000278334">
    <property type="component" value="Chromosome"/>
</dbReference>
<organism evidence="1 2">
    <name type="scientific">Bathymodiolus thermophilus thioautotrophic gill symbiont</name>
    <dbReference type="NCBI Taxonomy" id="2360"/>
    <lineage>
        <taxon>Bacteria</taxon>
        <taxon>Pseudomonadati</taxon>
        <taxon>Pseudomonadota</taxon>
        <taxon>Gammaproteobacteria</taxon>
        <taxon>sulfur-oxidizing symbionts</taxon>
    </lineage>
</organism>
<reference evidence="1 2" key="1">
    <citation type="submission" date="2017-11" db="EMBL/GenBank/DDBJ databases">
        <title>Genome sequence of the bacterial symbiont EPR9N from a vent mussel Bathymodiolus thermophilus.</title>
        <authorList>
            <person name="Won Y.-J."/>
        </authorList>
    </citation>
    <scope>NUCLEOTIDE SEQUENCE [LARGE SCALE GENOMIC DNA]</scope>
    <source>
        <strain evidence="1 2">EPR9N</strain>
    </source>
</reference>
<dbReference type="KEGG" id="bthg:MS2017_1903"/>
<gene>
    <name evidence="1" type="ORF">MS2017_1903</name>
</gene>
<proteinExistence type="predicted"/>
<evidence type="ECO:0000313" key="1">
    <source>
        <dbReference type="EMBL" id="AYQ57568.1"/>
    </source>
</evidence>
<name>A0A3G3IPA1_9GAMM</name>
<dbReference type="AlphaFoldDB" id="A0A3G3IPA1"/>
<sequence length="92" mass="10928">MAGYLKLLYGEKFSFNNWKSFIPERYSDGEEIAEWVINLPPKPKVKQDSDKICLETLSRKRWPRPRGHYPFSRIDGGRRLKGYYPFSRIDGE</sequence>
<protein>
    <submittedName>
        <fullName evidence="1">Uncharacterized protein</fullName>
    </submittedName>
</protein>
<evidence type="ECO:0000313" key="2">
    <source>
        <dbReference type="Proteomes" id="UP000278334"/>
    </source>
</evidence>
<dbReference type="EMBL" id="CP024634">
    <property type="protein sequence ID" value="AYQ57568.1"/>
    <property type="molecule type" value="Genomic_DNA"/>
</dbReference>